<sequence>MKKKFMLKLQQNSDIWQIYCIRQPKKDDYNHIDPLKTKCKYGQFKLVPSSDQKLSNIITNLKDSTELAKKKL</sequence>
<accession>A0A3M7RSK1</accession>
<dbReference type="AlphaFoldDB" id="A0A3M7RSK1"/>
<dbReference type="Proteomes" id="UP000276133">
    <property type="component" value="Unassembled WGS sequence"/>
</dbReference>
<organism evidence="1 2">
    <name type="scientific">Brachionus plicatilis</name>
    <name type="common">Marine rotifer</name>
    <name type="synonym">Brachionus muelleri</name>
    <dbReference type="NCBI Taxonomy" id="10195"/>
    <lineage>
        <taxon>Eukaryota</taxon>
        <taxon>Metazoa</taxon>
        <taxon>Spiralia</taxon>
        <taxon>Gnathifera</taxon>
        <taxon>Rotifera</taxon>
        <taxon>Eurotatoria</taxon>
        <taxon>Monogononta</taxon>
        <taxon>Pseudotrocha</taxon>
        <taxon>Ploima</taxon>
        <taxon>Brachionidae</taxon>
        <taxon>Brachionus</taxon>
    </lineage>
</organism>
<name>A0A3M7RSK1_BRAPC</name>
<keyword evidence="2" id="KW-1185">Reference proteome</keyword>
<evidence type="ECO:0000313" key="2">
    <source>
        <dbReference type="Proteomes" id="UP000276133"/>
    </source>
</evidence>
<reference evidence="1 2" key="1">
    <citation type="journal article" date="2018" name="Sci. Rep.">
        <title>Genomic signatures of local adaptation to the degree of environmental predictability in rotifers.</title>
        <authorList>
            <person name="Franch-Gras L."/>
            <person name="Hahn C."/>
            <person name="Garcia-Roger E.M."/>
            <person name="Carmona M.J."/>
            <person name="Serra M."/>
            <person name="Gomez A."/>
        </authorList>
    </citation>
    <scope>NUCLEOTIDE SEQUENCE [LARGE SCALE GENOMIC DNA]</scope>
    <source>
        <strain evidence="1">HYR1</strain>
    </source>
</reference>
<gene>
    <name evidence="1" type="ORF">BpHYR1_048268</name>
</gene>
<evidence type="ECO:0000313" key="1">
    <source>
        <dbReference type="EMBL" id="RNA26534.1"/>
    </source>
</evidence>
<comment type="caution">
    <text evidence="1">The sequence shown here is derived from an EMBL/GenBank/DDBJ whole genome shotgun (WGS) entry which is preliminary data.</text>
</comment>
<proteinExistence type="predicted"/>
<protein>
    <submittedName>
        <fullName evidence="1">Uncharacterized protein</fullName>
    </submittedName>
</protein>
<dbReference type="EMBL" id="REGN01002722">
    <property type="protein sequence ID" value="RNA26534.1"/>
    <property type="molecule type" value="Genomic_DNA"/>
</dbReference>